<dbReference type="Proteomes" id="UP000029999">
    <property type="component" value="Unassembled WGS sequence"/>
</dbReference>
<protein>
    <recommendedName>
        <fullName evidence="7">Cardiolipin synthase N-terminal domain-containing protein</fullName>
    </recommendedName>
</protein>
<dbReference type="InterPro" id="IPR027379">
    <property type="entry name" value="CLS_N"/>
</dbReference>
<evidence type="ECO:0000313" key="9">
    <source>
        <dbReference type="Proteomes" id="UP000029999"/>
    </source>
</evidence>
<comment type="caution">
    <text evidence="8">The sequence shown here is derived from an EMBL/GenBank/DDBJ whole genome shotgun (WGS) entry which is preliminary data.</text>
</comment>
<dbReference type="STRING" id="392484.LP43_0171"/>
<comment type="subcellular location">
    <subcellularLocation>
        <location evidence="1">Cell membrane</location>
        <topology evidence="1">Multi-pass membrane protein</topology>
    </subcellularLocation>
</comment>
<sequence>MGLEVGGLLGLIWLVIVIWAIIQVANSPAGGGAKVLWILILLLFPVIGLLIWFFLGPKG</sequence>
<evidence type="ECO:0000313" key="8">
    <source>
        <dbReference type="EMBL" id="KGM07755.1"/>
    </source>
</evidence>
<dbReference type="AlphaFoldDB" id="A0A0A0BIU4"/>
<feature type="domain" description="Cardiolipin synthase N-terminal" evidence="7">
    <location>
        <begin position="15"/>
        <end position="57"/>
    </location>
</feature>
<name>A0A0A0BIU4_9GAMM</name>
<keyword evidence="4 6" id="KW-1133">Transmembrane helix</keyword>
<keyword evidence="3 6" id="KW-0812">Transmembrane</keyword>
<evidence type="ECO:0000256" key="1">
    <source>
        <dbReference type="ARBA" id="ARBA00004651"/>
    </source>
</evidence>
<dbReference type="GO" id="GO:0005886">
    <property type="term" value="C:plasma membrane"/>
    <property type="evidence" value="ECO:0007669"/>
    <property type="project" value="UniProtKB-SubCell"/>
</dbReference>
<keyword evidence="2" id="KW-1003">Cell membrane</keyword>
<dbReference type="EMBL" id="JRQD01000001">
    <property type="protein sequence ID" value="KGM07755.1"/>
    <property type="molecule type" value="Genomic_DNA"/>
</dbReference>
<gene>
    <name evidence="8" type="ORF">LP43_0171</name>
</gene>
<accession>A0A0A0BIU4</accession>
<evidence type="ECO:0000259" key="7">
    <source>
        <dbReference type="Pfam" id="PF13396"/>
    </source>
</evidence>
<keyword evidence="5 6" id="KW-0472">Membrane</keyword>
<dbReference type="RefSeq" id="WP_008290461.1">
    <property type="nucleotide sequence ID" value="NZ_JADFAB010000029.1"/>
</dbReference>
<proteinExistence type="predicted"/>
<organism evidence="8 9">
    <name type="scientific">Methylophaga thiooxydans</name>
    <dbReference type="NCBI Taxonomy" id="392484"/>
    <lineage>
        <taxon>Bacteria</taxon>
        <taxon>Pseudomonadati</taxon>
        <taxon>Pseudomonadota</taxon>
        <taxon>Gammaproteobacteria</taxon>
        <taxon>Thiotrichales</taxon>
        <taxon>Piscirickettsiaceae</taxon>
        <taxon>Methylophaga</taxon>
    </lineage>
</organism>
<evidence type="ECO:0000256" key="2">
    <source>
        <dbReference type="ARBA" id="ARBA00022475"/>
    </source>
</evidence>
<feature type="transmembrane region" description="Helical" evidence="6">
    <location>
        <begin position="6"/>
        <end position="24"/>
    </location>
</feature>
<evidence type="ECO:0000256" key="4">
    <source>
        <dbReference type="ARBA" id="ARBA00022989"/>
    </source>
</evidence>
<evidence type="ECO:0000256" key="6">
    <source>
        <dbReference type="SAM" id="Phobius"/>
    </source>
</evidence>
<evidence type="ECO:0000256" key="5">
    <source>
        <dbReference type="ARBA" id="ARBA00023136"/>
    </source>
</evidence>
<evidence type="ECO:0000256" key="3">
    <source>
        <dbReference type="ARBA" id="ARBA00022692"/>
    </source>
</evidence>
<reference evidence="8 9" key="1">
    <citation type="submission" date="2014-09" db="EMBL/GenBank/DDBJ databases">
        <authorList>
            <person name="Grob C."/>
            <person name="Taubert M."/>
            <person name="Howat A.M."/>
            <person name="Burns O.J."/>
            <person name="Dixon J.L."/>
            <person name="Chen Y."/>
            <person name="Murrell J.C."/>
        </authorList>
    </citation>
    <scope>NUCLEOTIDE SEQUENCE [LARGE SCALE GENOMIC DNA]</scope>
    <source>
        <strain evidence="8">L4</strain>
    </source>
</reference>
<dbReference type="Pfam" id="PF13396">
    <property type="entry name" value="PLDc_N"/>
    <property type="match status" value="1"/>
</dbReference>
<feature type="transmembrane region" description="Helical" evidence="6">
    <location>
        <begin position="36"/>
        <end position="55"/>
    </location>
</feature>